<organism evidence="1 2">
    <name type="scientific">Desulforapulum autotrophicum (strain ATCC 43914 / DSM 3382 / VKM B-1955 / HRM2)</name>
    <name type="common">Desulfobacterium autotrophicum</name>
    <dbReference type="NCBI Taxonomy" id="177437"/>
    <lineage>
        <taxon>Bacteria</taxon>
        <taxon>Pseudomonadati</taxon>
        <taxon>Thermodesulfobacteriota</taxon>
        <taxon>Desulfobacteria</taxon>
        <taxon>Desulfobacterales</taxon>
        <taxon>Desulfobacteraceae</taxon>
        <taxon>Desulforapulum</taxon>
    </lineage>
</organism>
<reference evidence="1 2" key="1">
    <citation type="journal article" date="2009" name="Environ. Microbiol.">
        <title>Genome sequence of Desulfobacterium autotrophicum HRM2, a marine sulfate reducer oxidizing organic carbon completely to carbon dioxide.</title>
        <authorList>
            <person name="Strittmatter A.W."/>
            <person name="Liesegang H."/>
            <person name="Rabus R."/>
            <person name="Decker I."/>
            <person name="Amann J."/>
            <person name="Andres S."/>
            <person name="Henne A."/>
            <person name="Fricke W.F."/>
            <person name="Martinez-Arias R."/>
            <person name="Bartels D."/>
            <person name="Goesmann A."/>
            <person name="Krause L."/>
            <person name="Puehler A."/>
            <person name="Klenk H.P."/>
            <person name="Richter M."/>
            <person name="Schuler M."/>
            <person name="Gloeckner F.O."/>
            <person name="Meyerdierks A."/>
            <person name="Gottschalk G."/>
            <person name="Amann R."/>
        </authorList>
    </citation>
    <scope>NUCLEOTIDE SEQUENCE [LARGE SCALE GENOMIC DNA]</scope>
    <source>
        <strain evidence="2">ATCC 43914 / DSM 3382 / HRM2</strain>
    </source>
</reference>
<protein>
    <submittedName>
        <fullName evidence="1">Uncharacterized protein</fullName>
    </submittedName>
</protein>
<sequence length="183" mass="20784">MVSSTIVTEVLASLTRVPKSRIVGYVAELRKAGIIDTKGRGRGGAEMEKEDIRSIVFAVLGAEMPKDAPEAVTRLMSLETKDGFTLGDAFMKYFHRMGVEDSEDRRPESITVNRSVPEAEITFRLYQDDLPTEKHITLFFQDQNFDYEQRGGFKIEATISNGVIQVLLNDLYHYEQMKEILKK</sequence>
<gene>
    <name evidence="1" type="ordered locus">HRM2_47970</name>
</gene>
<evidence type="ECO:0000313" key="2">
    <source>
        <dbReference type="Proteomes" id="UP000000442"/>
    </source>
</evidence>
<dbReference type="Proteomes" id="UP000000442">
    <property type="component" value="Chromosome"/>
</dbReference>
<evidence type="ECO:0000313" key="1">
    <source>
        <dbReference type="EMBL" id="ACN17846.1"/>
    </source>
</evidence>
<keyword evidence="2" id="KW-1185">Reference proteome</keyword>
<name>C0QHI7_DESAH</name>
<proteinExistence type="predicted"/>
<dbReference type="HOGENOM" id="CLU_1472917_0_0_7"/>
<dbReference type="AlphaFoldDB" id="C0QHI7"/>
<dbReference type="RefSeq" id="WP_015906556.1">
    <property type="nucleotide sequence ID" value="NC_012108.1"/>
</dbReference>
<dbReference type="STRING" id="177437.HRM2_47970"/>
<accession>C0QHI7</accession>
<dbReference type="EMBL" id="CP001087">
    <property type="protein sequence ID" value="ACN17846.1"/>
    <property type="molecule type" value="Genomic_DNA"/>
</dbReference>
<dbReference type="KEGG" id="dat:HRM2_47970"/>